<keyword evidence="1" id="KW-1133">Transmembrane helix</keyword>
<proteinExistence type="predicted"/>
<keyword evidence="1" id="KW-0472">Membrane</keyword>
<gene>
    <name evidence="2" type="ORF">M441DRAFT_441931</name>
</gene>
<dbReference type="Proteomes" id="UP000240493">
    <property type="component" value="Unassembled WGS sequence"/>
</dbReference>
<dbReference type="EMBL" id="KZ679264">
    <property type="protein sequence ID" value="PTB39660.1"/>
    <property type="molecule type" value="Genomic_DNA"/>
</dbReference>
<feature type="transmembrane region" description="Helical" evidence="1">
    <location>
        <begin position="62"/>
        <end position="84"/>
    </location>
</feature>
<keyword evidence="3" id="KW-1185">Reference proteome</keyword>
<evidence type="ECO:0000313" key="2">
    <source>
        <dbReference type="EMBL" id="PTB39660.1"/>
    </source>
</evidence>
<evidence type="ECO:0000313" key="3">
    <source>
        <dbReference type="Proteomes" id="UP000240493"/>
    </source>
</evidence>
<name>A0A2T3Z4I0_TRIA4</name>
<sequence length="99" mass="11713">MQGWEEQKNQLLAQKPPVDDQCSNGGDLVIQRFQFRGWTKTGFGIQTQPREKKEVDQRKARVFFLSLSLFLFFFSFLFFFFFLAHPLLPLSFLSRPCKN</sequence>
<evidence type="ECO:0008006" key="4">
    <source>
        <dbReference type="Google" id="ProtNLM"/>
    </source>
</evidence>
<evidence type="ECO:0000256" key="1">
    <source>
        <dbReference type="SAM" id="Phobius"/>
    </source>
</evidence>
<accession>A0A2T3Z4I0</accession>
<reference evidence="2 3" key="1">
    <citation type="submission" date="2016-07" db="EMBL/GenBank/DDBJ databases">
        <title>Multiple horizontal gene transfer events from other fungi enriched the ability of initially mycotrophic Trichoderma (Ascomycota) to feed on dead plant biomass.</title>
        <authorList>
            <consortium name="DOE Joint Genome Institute"/>
            <person name="Aerts A."/>
            <person name="Atanasova L."/>
            <person name="Chenthamara K."/>
            <person name="Zhang J."/>
            <person name="Grujic M."/>
            <person name="Henrissat B."/>
            <person name="Kuo A."/>
            <person name="Salamov A."/>
            <person name="Lipzen A."/>
            <person name="Labutti K."/>
            <person name="Barry K."/>
            <person name="Miao Y."/>
            <person name="Rahimi M.J."/>
            <person name="Shen Q."/>
            <person name="Grigoriev I.V."/>
            <person name="Kubicek C.P."/>
            <person name="Druzhinina I.S."/>
        </authorList>
    </citation>
    <scope>NUCLEOTIDE SEQUENCE [LARGE SCALE GENOMIC DNA]</scope>
    <source>
        <strain evidence="2 3">CBS 433.97</strain>
    </source>
</reference>
<keyword evidence="1" id="KW-0812">Transmembrane</keyword>
<organism evidence="2 3">
    <name type="scientific">Trichoderma asperellum (strain ATCC 204424 / CBS 433.97 / NBRC 101777)</name>
    <dbReference type="NCBI Taxonomy" id="1042311"/>
    <lineage>
        <taxon>Eukaryota</taxon>
        <taxon>Fungi</taxon>
        <taxon>Dikarya</taxon>
        <taxon>Ascomycota</taxon>
        <taxon>Pezizomycotina</taxon>
        <taxon>Sordariomycetes</taxon>
        <taxon>Hypocreomycetidae</taxon>
        <taxon>Hypocreales</taxon>
        <taxon>Hypocreaceae</taxon>
        <taxon>Trichoderma</taxon>
    </lineage>
</organism>
<protein>
    <recommendedName>
        <fullName evidence="4">Transmembrane protein</fullName>
    </recommendedName>
</protein>
<dbReference type="AlphaFoldDB" id="A0A2T3Z4I0"/>